<evidence type="ECO:0000256" key="3">
    <source>
        <dbReference type="ARBA" id="ARBA00023235"/>
    </source>
</evidence>
<dbReference type="GO" id="GO:0004300">
    <property type="term" value="F:enoyl-CoA hydratase activity"/>
    <property type="evidence" value="ECO:0007669"/>
    <property type="project" value="UniProtKB-EC"/>
</dbReference>
<keyword evidence="5" id="KW-1185">Reference proteome</keyword>
<dbReference type="InterPro" id="IPR029045">
    <property type="entry name" value="ClpP/crotonase-like_dom_sf"/>
</dbReference>
<dbReference type="InterPro" id="IPR051053">
    <property type="entry name" value="ECH/Chromodomain_protein"/>
</dbReference>
<comment type="subcellular location">
    <subcellularLocation>
        <location evidence="1">Peroxisome</location>
    </subcellularLocation>
</comment>
<protein>
    <submittedName>
        <fullName evidence="4">Putative enoyl-CoA hydratase</fullName>
        <ecNumber evidence="4">4.2.1.17</ecNumber>
    </submittedName>
</protein>
<dbReference type="PANTHER" id="PTHR43684">
    <property type="match status" value="1"/>
</dbReference>
<evidence type="ECO:0000313" key="5">
    <source>
        <dbReference type="Proteomes" id="UP000503096"/>
    </source>
</evidence>
<keyword evidence="2" id="KW-0576">Peroxisome</keyword>
<proteinExistence type="predicted"/>
<gene>
    <name evidence="4" type="primary">fadB_1</name>
    <name evidence="4" type="ORF">DSM104440_00723</name>
</gene>
<keyword evidence="4" id="KW-0456">Lyase</keyword>
<name>A0A6M4H2X8_9PROT</name>
<dbReference type="Proteomes" id="UP000503096">
    <property type="component" value="Chromosome"/>
</dbReference>
<dbReference type="EC" id="4.2.1.17" evidence="4"/>
<dbReference type="InterPro" id="IPR001753">
    <property type="entry name" value="Enoyl-CoA_hydra/iso"/>
</dbReference>
<evidence type="ECO:0000256" key="2">
    <source>
        <dbReference type="ARBA" id="ARBA00023140"/>
    </source>
</evidence>
<dbReference type="AlphaFoldDB" id="A0A6M4H2X8"/>
<dbReference type="KEGG" id="upl:DSM104440_00723"/>
<dbReference type="SUPFAM" id="SSF52096">
    <property type="entry name" value="ClpP/crotonase"/>
    <property type="match status" value="1"/>
</dbReference>
<evidence type="ECO:0000256" key="1">
    <source>
        <dbReference type="ARBA" id="ARBA00004275"/>
    </source>
</evidence>
<dbReference type="EMBL" id="CP053073">
    <property type="protein sequence ID" value="QJR13931.1"/>
    <property type="molecule type" value="Genomic_DNA"/>
</dbReference>
<accession>A0A6M4H2X8</accession>
<dbReference type="RefSeq" id="WP_171160690.1">
    <property type="nucleotide sequence ID" value="NZ_CP053073.1"/>
</dbReference>
<dbReference type="GO" id="GO:0004165">
    <property type="term" value="F:delta(3)-delta(2)-enoyl-CoA isomerase activity"/>
    <property type="evidence" value="ECO:0007669"/>
    <property type="project" value="UniProtKB-ARBA"/>
</dbReference>
<dbReference type="Pfam" id="PF00378">
    <property type="entry name" value="ECH_1"/>
    <property type="match status" value="1"/>
</dbReference>
<dbReference type="Gene3D" id="3.90.226.10">
    <property type="entry name" value="2-enoyl-CoA Hydratase, Chain A, domain 1"/>
    <property type="match status" value="1"/>
</dbReference>
<sequence length="253" mass="27395">MTDAIVTENRDAILRIEMRRPERKNALTQAMYSALAAALDQGEADASVRAMLIHGQPGMFTAGNDVKDFLENPKKDLDAPVFQFLRRLIRARKPIVAAVSGNAVGVGTTMLLHCDYVVADESARFAVPFTSLGVCPEAASSVSLALVIGWRRASEMLMLGQPVDAATALDWGLVNRVVPAAELAAAAATQARAFAAQPVQAMRATKALLRDRLLPIYEKALADEAGEFGRLLQTPDSQEAFRAFLEKRAPKFE</sequence>
<keyword evidence="3" id="KW-0413">Isomerase</keyword>
<organism evidence="4 5">
    <name type="scientific">Usitatibacter palustris</name>
    <dbReference type="NCBI Taxonomy" id="2732487"/>
    <lineage>
        <taxon>Bacteria</taxon>
        <taxon>Pseudomonadati</taxon>
        <taxon>Pseudomonadota</taxon>
        <taxon>Betaproteobacteria</taxon>
        <taxon>Nitrosomonadales</taxon>
        <taxon>Usitatibacteraceae</taxon>
        <taxon>Usitatibacter</taxon>
    </lineage>
</organism>
<dbReference type="CDD" id="cd06558">
    <property type="entry name" value="crotonase-like"/>
    <property type="match status" value="1"/>
</dbReference>
<reference evidence="4 5" key="1">
    <citation type="submission" date="2020-04" db="EMBL/GenBank/DDBJ databases">
        <title>Usitatibacter rugosus gen. nov., sp. nov. and Usitatibacter palustris sp. nov., novel members of Usitatibacteraceae fam. nov. within the order Nitrosomonadales isolated from soil.</title>
        <authorList>
            <person name="Huber K.J."/>
            <person name="Neumann-Schaal M."/>
            <person name="Geppert A."/>
            <person name="Luckner M."/>
            <person name="Wanner G."/>
            <person name="Overmann J."/>
        </authorList>
    </citation>
    <scope>NUCLEOTIDE SEQUENCE [LARGE SCALE GENOMIC DNA]</scope>
    <source>
        <strain evidence="4 5">Swamp67</strain>
    </source>
</reference>
<evidence type="ECO:0000313" key="4">
    <source>
        <dbReference type="EMBL" id="QJR13931.1"/>
    </source>
</evidence>
<dbReference type="PANTHER" id="PTHR43684:SF1">
    <property type="entry name" value="ENOYL-COA DELTA ISOMERASE 2"/>
    <property type="match status" value="1"/>
</dbReference>
<dbReference type="InParanoid" id="A0A6M4H2X8"/>